<dbReference type="Proteomes" id="UP000054018">
    <property type="component" value="Unassembled WGS sequence"/>
</dbReference>
<keyword evidence="2" id="KW-1185">Reference proteome</keyword>
<reference evidence="1 2" key="1">
    <citation type="submission" date="2014-04" db="EMBL/GenBank/DDBJ databases">
        <authorList>
            <consortium name="DOE Joint Genome Institute"/>
            <person name="Kuo A."/>
            <person name="Kohler A."/>
            <person name="Costa M.D."/>
            <person name="Nagy L.G."/>
            <person name="Floudas D."/>
            <person name="Copeland A."/>
            <person name="Barry K.W."/>
            <person name="Cichocki N."/>
            <person name="Veneault-Fourrey C."/>
            <person name="LaButti K."/>
            <person name="Lindquist E.A."/>
            <person name="Lipzen A."/>
            <person name="Lundell T."/>
            <person name="Morin E."/>
            <person name="Murat C."/>
            <person name="Sun H."/>
            <person name="Tunlid A."/>
            <person name="Henrissat B."/>
            <person name="Grigoriev I.V."/>
            <person name="Hibbett D.S."/>
            <person name="Martin F."/>
            <person name="Nordberg H.P."/>
            <person name="Cantor M.N."/>
            <person name="Hua S.X."/>
        </authorList>
    </citation>
    <scope>NUCLEOTIDE SEQUENCE [LARGE SCALE GENOMIC DNA]</scope>
    <source>
        <strain evidence="1 2">441</strain>
    </source>
</reference>
<dbReference type="HOGENOM" id="CLU_2373572_0_0_1"/>
<protein>
    <submittedName>
        <fullName evidence="1">Uncharacterized protein</fullName>
    </submittedName>
</protein>
<organism evidence="1 2">
    <name type="scientific">Pisolithus microcarpus 441</name>
    <dbReference type="NCBI Taxonomy" id="765257"/>
    <lineage>
        <taxon>Eukaryota</taxon>
        <taxon>Fungi</taxon>
        <taxon>Dikarya</taxon>
        <taxon>Basidiomycota</taxon>
        <taxon>Agaricomycotina</taxon>
        <taxon>Agaricomycetes</taxon>
        <taxon>Agaricomycetidae</taxon>
        <taxon>Boletales</taxon>
        <taxon>Sclerodermatineae</taxon>
        <taxon>Pisolithaceae</taxon>
        <taxon>Pisolithus</taxon>
    </lineage>
</organism>
<dbReference type="AlphaFoldDB" id="A0A0C9YVB7"/>
<proteinExistence type="predicted"/>
<dbReference type="EMBL" id="KN833816">
    <property type="protein sequence ID" value="KIK17939.1"/>
    <property type="molecule type" value="Genomic_DNA"/>
</dbReference>
<evidence type="ECO:0000313" key="2">
    <source>
        <dbReference type="Proteomes" id="UP000054018"/>
    </source>
</evidence>
<name>A0A0C9YVB7_9AGAM</name>
<sequence>MHDLVQTKSPELMEAYNQAPRSEEHGMTWVVSTDPYQQLEERAESYKEAMNNSTMCHSSPVYTPGWRALVGLLETMTGAYRDYAYDMYHKLKTVT</sequence>
<reference evidence="2" key="2">
    <citation type="submission" date="2015-01" db="EMBL/GenBank/DDBJ databases">
        <title>Evolutionary Origins and Diversification of the Mycorrhizal Mutualists.</title>
        <authorList>
            <consortium name="DOE Joint Genome Institute"/>
            <consortium name="Mycorrhizal Genomics Consortium"/>
            <person name="Kohler A."/>
            <person name="Kuo A."/>
            <person name="Nagy L.G."/>
            <person name="Floudas D."/>
            <person name="Copeland A."/>
            <person name="Barry K.W."/>
            <person name="Cichocki N."/>
            <person name="Veneault-Fourrey C."/>
            <person name="LaButti K."/>
            <person name="Lindquist E.A."/>
            <person name="Lipzen A."/>
            <person name="Lundell T."/>
            <person name="Morin E."/>
            <person name="Murat C."/>
            <person name="Riley R."/>
            <person name="Ohm R."/>
            <person name="Sun H."/>
            <person name="Tunlid A."/>
            <person name="Henrissat B."/>
            <person name="Grigoriev I.V."/>
            <person name="Hibbett D.S."/>
            <person name="Martin F."/>
        </authorList>
    </citation>
    <scope>NUCLEOTIDE SEQUENCE [LARGE SCALE GENOMIC DNA]</scope>
    <source>
        <strain evidence="2">441</strain>
    </source>
</reference>
<evidence type="ECO:0000313" key="1">
    <source>
        <dbReference type="EMBL" id="KIK17939.1"/>
    </source>
</evidence>
<gene>
    <name evidence="1" type="ORF">PISMIDRAFT_14743</name>
</gene>
<accession>A0A0C9YVB7</accession>